<keyword evidence="1" id="KW-1133">Transmembrane helix</keyword>
<dbReference type="Proteomes" id="UP001161247">
    <property type="component" value="Chromosome 8"/>
</dbReference>
<dbReference type="EMBL" id="OX459125">
    <property type="protein sequence ID" value="CAI9115821.1"/>
    <property type="molecule type" value="Genomic_DNA"/>
</dbReference>
<name>A0AAV1E802_OLDCO</name>
<feature type="transmembrane region" description="Helical" evidence="1">
    <location>
        <begin position="7"/>
        <end position="26"/>
    </location>
</feature>
<dbReference type="InterPro" id="IPR003877">
    <property type="entry name" value="SPRY_dom"/>
</dbReference>
<dbReference type="InterPro" id="IPR043136">
    <property type="entry name" value="B30.2/SPRY_sf"/>
</dbReference>
<dbReference type="InterPro" id="IPR013320">
    <property type="entry name" value="ConA-like_dom_sf"/>
</dbReference>
<dbReference type="Pfam" id="PF00622">
    <property type="entry name" value="SPRY"/>
    <property type="match status" value="1"/>
</dbReference>
<dbReference type="PANTHER" id="PTHR44991">
    <property type="entry name" value="IMMUNOGLOBULIN SUPERFAMILY MEMBER 5"/>
    <property type="match status" value="1"/>
</dbReference>
<dbReference type="Gene3D" id="2.60.120.920">
    <property type="match status" value="1"/>
</dbReference>
<gene>
    <name evidence="3" type="ORF">OLC1_LOCUS22267</name>
</gene>
<keyword evidence="4" id="KW-1185">Reference proteome</keyword>
<reference evidence="3" key="1">
    <citation type="submission" date="2023-03" db="EMBL/GenBank/DDBJ databases">
        <authorList>
            <person name="Julca I."/>
        </authorList>
    </citation>
    <scope>NUCLEOTIDE SEQUENCE</scope>
</reference>
<protein>
    <submittedName>
        <fullName evidence="3">OLC1v1016822C1</fullName>
    </submittedName>
</protein>
<sequence>MQEWLEILCVAAAIGALVIIIILIVVRCCCCRRKRKERVEMIEEISTARERLRPGTPKLHHVSLHHLDRDGSKKTNYFVFRRGQSPAAPIFAWSENPSLVTDAVENGWSRFAFTGYTSSQSVRSAKALFSPCATGDQDRSIDVEISWEVCPGSADFMQKIRLNSGLKRVPSSGIVISNSMAAKSVVKTALPLPGPPLGGASNSSAFPQEAYFEIIVLPSGGNDYDPVVDRVRRDGKLESDKVKLIQEDFNAKVNPETLIHVTSAHGIGNGNGKLEEFKLVGKDDGKIGGAVLSVGLAVGGPPPLKFPGSFPGSIGFNSNGSVFLDGIKLVFESENGEWGRPDSVIGCGYNPTQKKVFFTVNSFLVHEIHCKSEEFGAPLYPTLAANSDVTVLVNLGQCAFKYAPANSQRTPNPCFIGPLTSSPVIGYDDSRELFSMGRIDAQWLARSTTKSSNTPNNNIINRGGVEFDEESEGDLFEIVLDSSKSPMTTNTL</sequence>
<accession>A0AAV1E802</accession>
<dbReference type="SUPFAM" id="SSF49899">
    <property type="entry name" value="Concanavalin A-like lectins/glucanases"/>
    <property type="match status" value="1"/>
</dbReference>
<dbReference type="AlphaFoldDB" id="A0AAV1E802"/>
<keyword evidence="1" id="KW-0472">Membrane</keyword>
<evidence type="ECO:0000313" key="3">
    <source>
        <dbReference type="EMBL" id="CAI9115821.1"/>
    </source>
</evidence>
<dbReference type="SMART" id="SM00449">
    <property type="entry name" value="SPRY"/>
    <property type="match status" value="1"/>
</dbReference>
<proteinExistence type="predicted"/>
<feature type="domain" description="SPRY" evidence="2">
    <location>
        <begin position="207"/>
        <end position="399"/>
    </location>
</feature>
<evidence type="ECO:0000313" key="4">
    <source>
        <dbReference type="Proteomes" id="UP001161247"/>
    </source>
</evidence>
<dbReference type="PANTHER" id="PTHR44991:SF1">
    <property type="entry name" value="IMMUNOGLOBULIN SUPERFAMILY MEMBER 5"/>
    <property type="match status" value="1"/>
</dbReference>
<keyword evidence="1" id="KW-0812">Transmembrane</keyword>
<organism evidence="3 4">
    <name type="scientific">Oldenlandia corymbosa var. corymbosa</name>
    <dbReference type="NCBI Taxonomy" id="529605"/>
    <lineage>
        <taxon>Eukaryota</taxon>
        <taxon>Viridiplantae</taxon>
        <taxon>Streptophyta</taxon>
        <taxon>Embryophyta</taxon>
        <taxon>Tracheophyta</taxon>
        <taxon>Spermatophyta</taxon>
        <taxon>Magnoliopsida</taxon>
        <taxon>eudicotyledons</taxon>
        <taxon>Gunneridae</taxon>
        <taxon>Pentapetalae</taxon>
        <taxon>asterids</taxon>
        <taxon>lamiids</taxon>
        <taxon>Gentianales</taxon>
        <taxon>Rubiaceae</taxon>
        <taxon>Rubioideae</taxon>
        <taxon>Spermacoceae</taxon>
        <taxon>Hedyotis-Oldenlandia complex</taxon>
        <taxon>Oldenlandia</taxon>
    </lineage>
</organism>
<evidence type="ECO:0000259" key="2">
    <source>
        <dbReference type="SMART" id="SM00449"/>
    </source>
</evidence>
<evidence type="ECO:0000256" key="1">
    <source>
        <dbReference type="SAM" id="Phobius"/>
    </source>
</evidence>